<accession>A0AAE1B386</accession>
<dbReference type="InterPro" id="IPR029016">
    <property type="entry name" value="GAF-like_dom_sf"/>
</dbReference>
<feature type="region of interest" description="Disordered" evidence="1">
    <location>
        <begin position="76"/>
        <end position="99"/>
    </location>
</feature>
<feature type="region of interest" description="Disordered" evidence="1">
    <location>
        <begin position="367"/>
        <end position="392"/>
    </location>
</feature>
<name>A0AAE1B386_9GAST</name>
<feature type="compositionally biased region" description="Polar residues" evidence="1">
    <location>
        <begin position="199"/>
        <end position="214"/>
    </location>
</feature>
<reference evidence="3" key="1">
    <citation type="journal article" date="2023" name="G3 (Bethesda)">
        <title>A reference genome for the long-term kleptoplast-retaining sea slug Elysia crispata morphotype clarki.</title>
        <authorList>
            <person name="Eastman K.E."/>
            <person name="Pendleton A.L."/>
            <person name="Shaikh M.A."/>
            <person name="Suttiyut T."/>
            <person name="Ogas R."/>
            <person name="Tomko P."/>
            <person name="Gavelis G."/>
            <person name="Widhalm J.R."/>
            <person name="Wisecaver J.H."/>
        </authorList>
    </citation>
    <scope>NUCLEOTIDE SEQUENCE</scope>
    <source>
        <strain evidence="3">ECLA1</strain>
    </source>
</reference>
<evidence type="ECO:0000259" key="2">
    <source>
        <dbReference type="Pfam" id="PF01590"/>
    </source>
</evidence>
<organism evidence="3 4">
    <name type="scientific">Elysia crispata</name>
    <name type="common">lettuce slug</name>
    <dbReference type="NCBI Taxonomy" id="231223"/>
    <lineage>
        <taxon>Eukaryota</taxon>
        <taxon>Metazoa</taxon>
        <taxon>Spiralia</taxon>
        <taxon>Lophotrochozoa</taxon>
        <taxon>Mollusca</taxon>
        <taxon>Gastropoda</taxon>
        <taxon>Heterobranchia</taxon>
        <taxon>Euthyneura</taxon>
        <taxon>Panpulmonata</taxon>
        <taxon>Sacoglossa</taxon>
        <taxon>Placobranchoidea</taxon>
        <taxon>Plakobranchidae</taxon>
        <taxon>Elysia</taxon>
    </lineage>
</organism>
<feature type="region of interest" description="Disordered" evidence="1">
    <location>
        <begin position="1"/>
        <end position="29"/>
    </location>
</feature>
<protein>
    <recommendedName>
        <fullName evidence="2">GAF domain-containing protein</fullName>
    </recommendedName>
</protein>
<dbReference type="Gene3D" id="3.30.450.40">
    <property type="match status" value="1"/>
</dbReference>
<proteinExistence type="predicted"/>
<dbReference type="AlphaFoldDB" id="A0AAE1B386"/>
<feature type="compositionally biased region" description="Basic and acidic residues" evidence="1">
    <location>
        <begin position="78"/>
        <end position="92"/>
    </location>
</feature>
<dbReference type="InterPro" id="IPR003018">
    <property type="entry name" value="GAF"/>
</dbReference>
<comment type="caution">
    <text evidence="3">The sequence shown here is derived from an EMBL/GenBank/DDBJ whole genome shotgun (WGS) entry which is preliminary data.</text>
</comment>
<gene>
    <name evidence="3" type="ORF">RRG08_050242</name>
</gene>
<dbReference type="Pfam" id="PF01590">
    <property type="entry name" value="GAF"/>
    <property type="match status" value="1"/>
</dbReference>
<dbReference type="EMBL" id="JAWDGP010000619">
    <property type="protein sequence ID" value="KAK3798863.1"/>
    <property type="molecule type" value="Genomic_DNA"/>
</dbReference>
<sequence length="629" mass="66503">MKMESKWTIAVEPHNPTSSATSQKQPGTGRFVQLKKLTPSAIDGETIPSQTVVLDPDTQCILSGIEKKYNKFHPIMKKAKDEARRKRERSTDTSDLPLNLSASTTGRRLLCFTCKHDRLGPCFGPLGAASPASRTSGGYPASPISPSPSTKLEPSGGQVSDTSSSSSECNRSSSSTLGSAQEDLVGGDAAECVQQCSPTSSVSIGTSRKSSDTCTVPPLTRCLETPVSGDPVESGVDSSKDNTVSSKALDEVVCLSNKDTDDVNGDTKITYTLPTPPIDTIDSRTSTASFDFSTYTTSQRSQQVSPHQELSAAGGGGVSALGAGLPYPGINARAAVSGRSLRSRALLSRGASYAVRKMSVVGGPGGFHHQGSGDNGGGAGGIGGGGGSIDTKDEDVQQEFDMMERWLDEHPEFVHDYFARKAHKSMVDGWLLAHALAGAENLSTSSTSSKASSGANTPVRKISAQDFERGGILNPIVSTVDGLPTFLGPSCSSTPTPTSKCRRRSKSELKALDEKELMYELVIDICNDLDVTSLCYKILQNLCILLNADRCSLFLVKGTSSKYLASKLFDVTSDSEFETVCDREDEIRIPLGTGIAGYVAKTGEVVNIPDAYEVGLAEKSLPLIVSIDH</sequence>
<dbReference type="Proteomes" id="UP001283361">
    <property type="component" value="Unassembled WGS sequence"/>
</dbReference>
<feature type="compositionally biased region" description="Gly residues" evidence="1">
    <location>
        <begin position="367"/>
        <end position="388"/>
    </location>
</feature>
<feature type="region of interest" description="Disordered" evidence="1">
    <location>
        <begin position="199"/>
        <end position="243"/>
    </location>
</feature>
<evidence type="ECO:0000256" key="1">
    <source>
        <dbReference type="SAM" id="MobiDB-lite"/>
    </source>
</evidence>
<feature type="region of interest" description="Disordered" evidence="1">
    <location>
        <begin position="130"/>
        <end position="181"/>
    </location>
</feature>
<feature type="compositionally biased region" description="Low complexity" evidence="1">
    <location>
        <begin position="160"/>
        <end position="175"/>
    </location>
</feature>
<feature type="compositionally biased region" description="Polar residues" evidence="1">
    <location>
        <begin position="15"/>
        <end position="26"/>
    </location>
</feature>
<feature type="domain" description="GAF" evidence="2">
    <location>
        <begin position="531"/>
        <end position="611"/>
    </location>
</feature>
<evidence type="ECO:0000313" key="4">
    <source>
        <dbReference type="Proteomes" id="UP001283361"/>
    </source>
</evidence>
<keyword evidence="4" id="KW-1185">Reference proteome</keyword>
<dbReference type="SUPFAM" id="SSF55781">
    <property type="entry name" value="GAF domain-like"/>
    <property type="match status" value="1"/>
</dbReference>
<evidence type="ECO:0000313" key="3">
    <source>
        <dbReference type="EMBL" id="KAK3798863.1"/>
    </source>
</evidence>